<comment type="caution">
    <text evidence="3">The sequence shown here is derived from an EMBL/GenBank/DDBJ whole genome shotgun (WGS) entry which is preliminary data.</text>
</comment>
<dbReference type="PANTHER" id="PTHR46769">
    <property type="entry name" value="POLYCYSTIC KIDNEY AND HEPATIC DISEASE 1 (AUTOSOMAL RECESSIVE)-LIKE 1"/>
    <property type="match status" value="1"/>
</dbReference>
<organism evidence="3 4">
    <name type="scientific">Bugula neritina</name>
    <name type="common">Brown bryozoan</name>
    <name type="synonym">Sertularia neritina</name>
    <dbReference type="NCBI Taxonomy" id="10212"/>
    <lineage>
        <taxon>Eukaryota</taxon>
        <taxon>Metazoa</taxon>
        <taxon>Spiralia</taxon>
        <taxon>Lophotrochozoa</taxon>
        <taxon>Bryozoa</taxon>
        <taxon>Gymnolaemata</taxon>
        <taxon>Cheilostomatida</taxon>
        <taxon>Flustrina</taxon>
        <taxon>Buguloidea</taxon>
        <taxon>Bugulidae</taxon>
        <taxon>Bugula</taxon>
    </lineage>
</organism>
<dbReference type="InterPro" id="IPR013783">
    <property type="entry name" value="Ig-like_fold"/>
</dbReference>
<dbReference type="PROSITE" id="PS51484">
    <property type="entry name" value="G8"/>
    <property type="match status" value="1"/>
</dbReference>
<evidence type="ECO:0000259" key="2">
    <source>
        <dbReference type="PROSITE" id="PS51484"/>
    </source>
</evidence>
<dbReference type="Pfam" id="PF01833">
    <property type="entry name" value="TIG"/>
    <property type="match status" value="1"/>
</dbReference>
<accession>A0A7J7KFB1</accession>
<dbReference type="InterPro" id="IPR019316">
    <property type="entry name" value="G8_domain"/>
</dbReference>
<dbReference type="SUPFAM" id="SSF81296">
    <property type="entry name" value="E set domains"/>
    <property type="match status" value="1"/>
</dbReference>
<dbReference type="InterPro" id="IPR014756">
    <property type="entry name" value="Ig_E-set"/>
</dbReference>
<feature type="domain" description="G8" evidence="2">
    <location>
        <begin position="155"/>
        <end position="273"/>
    </location>
</feature>
<dbReference type="CDD" id="cd00603">
    <property type="entry name" value="IPT_PCSR"/>
    <property type="match status" value="1"/>
</dbReference>
<dbReference type="InterPro" id="IPR002909">
    <property type="entry name" value="IPT_dom"/>
</dbReference>
<name>A0A7J7KFB1_BUGNE</name>
<dbReference type="SMART" id="SM01225">
    <property type="entry name" value="G8"/>
    <property type="match status" value="1"/>
</dbReference>
<dbReference type="AlphaFoldDB" id="A0A7J7KFB1"/>
<dbReference type="OrthoDB" id="120976at2759"/>
<proteinExistence type="predicted"/>
<dbReference type="SMART" id="SM00429">
    <property type="entry name" value="IPT"/>
    <property type="match status" value="1"/>
</dbReference>
<reference evidence="3" key="1">
    <citation type="submission" date="2020-06" db="EMBL/GenBank/DDBJ databases">
        <title>Draft genome of Bugula neritina, a colonial animal packing powerful symbionts and potential medicines.</title>
        <authorList>
            <person name="Rayko M."/>
        </authorList>
    </citation>
    <scope>NUCLEOTIDE SEQUENCE [LARGE SCALE GENOMIC DNA]</scope>
    <source>
        <strain evidence="3">Kwan_BN1</strain>
    </source>
</reference>
<dbReference type="Proteomes" id="UP000593567">
    <property type="component" value="Unassembled WGS sequence"/>
</dbReference>
<keyword evidence="1" id="KW-0732">Signal</keyword>
<dbReference type="Gene3D" id="2.60.40.10">
    <property type="entry name" value="Immunoglobulins"/>
    <property type="match status" value="1"/>
</dbReference>
<keyword evidence="4" id="KW-1185">Reference proteome</keyword>
<evidence type="ECO:0000313" key="4">
    <source>
        <dbReference type="Proteomes" id="UP000593567"/>
    </source>
</evidence>
<gene>
    <name evidence="3" type="ORF">EB796_004347</name>
</gene>
<dbReference type="InterPro" id="IPR052387">
    <property type="entry name" value="Fibrocystin"/>
</dbReference>
<sequence length="396" mass="42632">MKFATCIWLLRYAVKTNSYELVILDVPNGLSSTVCDVVVTLSTENVTLSAAYTYDSSLGGSIASVSPSRGGTAGGTTLTITGTNLDNPAGVNVTIDGVACVISSNDGSTIECRTDAHQGSIEADVKVKLGSDGFAVVPENVEATFFYVDVWSSVYTWGGGPLPEEGDLVEIPQGQTLLLDMDTPVLKVLLIRGKLVFDEKDVELQAENILIVDGGTLQVGTEDEPFQHKGIITMHGHLRSLEMPIYGAKTLGVRNGTLDLHGKPKEPWTVLAQTANAGATEIVLERPVHWEVGDRIAIASTGHRHSQIENEEREIAAISADGFTLTLTEALDYKHLGVTADLGGGHTLEMRAEVGLLTHNVVFRGSDHHQWKDVIEACPAGFDTGYCFLLFRYFTE</sequence>
<evidence type="ECO:0000256" key="1">
    <source>
        <dbReference type="ARBA" id="ARBA00022729"/>
    </source>
</evidence>
<dbReference type="EMBL" id="VXIV02000587">
    <property type="protein sequence ID" value="KAF6037339.1"/>
    <property type="molecule type" value="Genomic_DNA"/>
</dbReference>
<dbReference type="Pfam" id="PF10162">
    <property type="entry name" value="G8"/>
    <property type="match status" value="1"/>
</dbReference>
<protein>
    <submittedName>
        <fullName evidence="3">PKHD1L1</fullName>
    </submittedName>
</protein>
<dbReference type="PANTHER" id="PTHR46769:SF2">
    <property type="entry name" value="FIBROCYSTIN-L ISOFORM 2 PRECURSOR-RELATED"/>
    <property type="match status" value="1"/>
</dbReference>
<evidence type="ECO:0000313" key="3">
    <source>
        <dbReference type="EMBL" id="KAF6037339.1"/>
    </source>
</evidence>